<proteinExistence type="inferred from homology"/>
<evidence type="ECO:0000259" key="3">
    <source>
        <dbReference type="Pfam" id="PF18912"/>
    </source>
</evidence>
<feature type="domain" description="Double zinc ribbon" evidence="3">
    <location>
        <begin position="15"/>
        <end position="75"/>
    </location>
</feature>
<organism evidence="4 5">
    <name type="scientific">Roseomonas populi</name>
    <dbReference type="NCBI Taxonomy" id="3121582"/>
    <lineage>
        <taxon>Bacteria</taxon>
        <taxon>Pseudomonadati</taxon>
        <taxon>Pseudomonadota</taxon>
        <taxon>Alphaproteobacteria</taxon>
        <taxon>Acetobacterales</taxon>
        <taxon>Roseomonadaceae</taxon>
        <taxon>Roseomonas</taxon>
    </lineage>
</organism>
<dbReference type="RefSeq" id="WP_257716186.1">
    <property type="nucleotide sequence ID" value="NZ_JANJOU010000007.1"/>
</dbReference>
<sequence length="256" mass="26710">MGALLVALRRGAGGLLDAVLPPQCLSCDRPVSEQGSLCSSCFGALHLLVDPMCRLCGVPFEHQGLGEGGLCPACAATPPVFTRARAAFAYNDAVARLVLPLKHADRTELAAPLAQHMARAGAALLDAAEILVPVPIHRRRLLARRYNQAALLAIRLGRLSGRPVLPDALRRARPTPSLGKLGAEARRAALRGAIEAAPRAVPRLRGRRVLLVDDVLTSGATADACAAALLEAGAAQVDVLAAARVPDPRLSGARMP</sequence>
<dbReference type="EMBL" id="JANJOU010000007">
    <property type="protein sequence ID" value="MCR0982519.1"/>
    <property type="molecule type" value="Genomic_DNA"/>
</dbReference>
<gene>
    <name evidence="4" type="ORF">NRP21_10700</name>
</gene>
<name>A0ABT1X6B2_9PROT</name>
<evidence type="ECO:0000256" key="1">
    <source>
        <dbReference type="ARBA" id="ARBA00008007"/>
    </source>
</evidence>
<protein>
    <submittedName>
        <fullName evidence="4">ComF family protein</fullName>
    </submittedName>
</protein>
<dbReference type="InterPro" id="IPR044005">
    <property type="entry name" value="DZR_2"/>
</dbReference>
<dbReference type="CDD" id="cd06223">
    <property type="entry name" value="PRTases_typeI"/>
    <property type="match status" value="1"/>
</dbReference>
<dbReference type="Proteomes" id="UP001524642">
    <property type="component" value="Unassembled WGS sequence"/>
</dbReference>
<dbReference type="InterPro" id="IPR029057">
    <property type="entry name" value="PRTase-like"/>
</dbReference>
<dbReference type="Pfam" id="PF00156">
    <property type="entry name" value="Pribosyltran"/>
    <property type="match status" value="1"/>
</dbReference>
<comment type="caution">
    <text evidence="4">The sequence shown here is derived from an EMBL/GenBank/DDBJ whole genome shotgun (WGS) entry which is preliminary data.</text>
</comment>
<evidence type="ECO:0000313" key="5">
    <source>
        <dbReference type="Proteomes" id="UP001524642"/>
    </source>
</evidence>
<dbReference type="InterPro" id="IPR000836">
    <property type="entry name" value="PRTase_dom"/>
</dbReference>
<dbReference type="InterPro" id="IPR051910">
    <property type="entry name" value="ComF/GntX_DNA_util-trans"/>
</dbReference>
<reference evidence="4 5" key="1">
    <citation type="submission" date="2022-06" db="EMBL/GenBank/DDBJ databases">
        <title>Roseomonas CN29.</title>
        <authorList>
            <person name="Cheng Y."/>
            <person name="He X."/>
        </authorList>
    </citation>
    <scope>NUCLEOTIDE SEQUENCE [LARGE SCALE GENOMIC DNA]</scope>
    <source>
        <strain evidence="4 5">CN29</strain>
    </source>
</reference>
<comment type="similarity">
    <text evidence="1">Belongs to the ComF/GntX family.</text>
</comment>
<dbReference type="PANTHER" id="PTHR47505">
    <property type="entry name" value="DNA UTILIZATION PROTEIN YHGH"/>
    <property type="match status" value="1"/>
</dbReference>
<evidence type="ECO:0000313" key="4">
    <source>
        <dbReference type="EMBL" id="MCR0982519.1"/>
    </source>
</evidence>
<dbReference type="Pfam" id="PF18912">
    <property type="entry name" value="DZR_2"/>
    <property type="match status" value="1"/>
</dbReference>
<dbReference type="SUPFAM" id="SSF53271">
    <property type="entry name" value="PRTase-like"/>
    <property type="match status" value="1"/>
</dbReference>
<keyword evidence="5" id="KW-1185">Reference proteome</keyword>
<feature type="domain" description="Phosphoribosyltransferase" evidence="2">
    <location>
        <begin position="197"/>
        <end position="246"/>
    </location>
</feature>
<dbReference type="Gene3D" id="3.40.50.2020">
    <property type="match status" value="1"/>
</dbReference>
<evidence type="ECO:0000259" key="2">
    <source>
        <dbReference type="Pfam" id="PF00156"/>
    </source>
</evidence>
<accession>A0ABT1X6B2</accession>
<dbReference type="PANTHER" id="PTHR47505:SF1">
    <property type="entry name" value="DNA UTILIZATION PROTEIN YHGH"/>
    <property type="match status" value="1"/>
</dbReference>